<dbReference type="EMBL" id="AOHP01000053">
    <property type="protein sequence ID" value="EMF28839.1"/>
    <property type="molecule type" value="Genomic_DNA"/>
</dbReference>
<sequence>MTTMVGIPSERVIEMSATPPRWTARRSAEPAASELPRRHAPFSPDPVPPADDT</sequence>
<feature type="region of interest" description="Disordered" evidence="1">
    <location>
        <begin position="1"/>
        <end position="53"/>
    </location>
</feature>
<keyword evidence="3" id="KW-1185">Reference proteome</keyword>
<protein>
    <submittedName>
        <fullName evidence="2">Uncharacterized protein</fullName>
    </submittedName>
</protein>
<accession>M3BXQ6</accession>
<name>M3BXQ6_STREZ</name>
<evidence type="ECO:0000256" key="1">
    <source>
        <dbReference type="SAM" id="MobiDB-lite"/>
    </source>
</evidence>
<reference evidence="2 3" key="1">
    <citation type="journal article" date="2013" name="Genome Announc.">
        <title>Draft Genome Sequence of Streptomyces gancidicus Strain BKS 13-15.</title>
        <authorList>
            <person name="Kumar S."/>
            <person name="Kaur N."/>
            <person name="Singh N.K."/>
            <person name="Raghava G.P."/>
            <person name="Mayilraj S."/>
        </authorList>
    </citation>
    <scope>NUCLEOTIDE SEQUENCE [LARGE SCALE GENOMIC DNA]</scope>
    <source>
        <strain evidence="2 3">BKS 13-15</strain>
    </source>
</reference>
<proteinExistence type="predicted"/>
<dbReference type="AlphaFoldDB" id="M3BXQ6"/>
<gene>
    <name evidence="2" type="ORF">H114_10961</name>
</gene>
<organism evidence="2 3">
    <name type="scientific">Streptomyces gancidicus BKS 13-15</name>
    <dbReference type="NCBI Taxonomy" id="1284664"/>
    <lineage>
        <taxon>Bacteria</taxon>
        <taxon>Bacillati</taxon>
        <taxon>Actinomycetota</taxon>
        <taxon>Actinomycetes</taxon>
        <taxon>Kitasatosporales</taxon>
        <taxon>Streptomycetaceae</taxon>
        <taxon>Streptomyces</taxon>
        <taxon>Streptomyces pseudogriseolus group</taxon>
    </lineage>
</organism>
<evidence type="ECO:0000313" key="3">
    <source>
        <dbReference type="Proteomes" id="UP000011732"/>
    </source>
</evidence>
<feature type="compositionally biased region" description="Pro residues" evidence="1">
    <location>
        <begin position="43"/>
        <end position="53"/>
    </location>
</feature>
<evidence type="ECO:0000313" key="2">
    <source>
        <dbReference type="EMBL" id="EMF28839.1"/>
    </source>
</evidence>
<dbReference type="PATRIC" id="fig|1284664.3.peg.2198"/>
<dbReference type="RefSeq" id="WP_006131736.1">
    <property type="nucleotide sequence ID" value="NZ_AOHP01000053.1"/>
</dbReference>
<dbReference type="Proteomes" id="UP000011732">
    <property type="component" value="Unassembled WGS sequence"/>
</dbReference>
<comment type="caution">
    <text evidence="2">The sequence shown here is derived from an EMBL/GenBank/DDBJ whole genome shotgun (WGS) entry which is preliminary data.</text>
</comment>